<evidence type="ECO:0000313" key="2">
    <source>
        <dbReference type="EMBL" id="EGT33990.1"/>
    </source>
</evidence>
<proteinExistence type="predicted"/>
<dbReference type="HOGENOM" id="CLU_1143414_0_0_1"/>
<reference evidence="3" key="1">
    <citation type="submission" date="2011-07" db="EMBL/GenBank/DDBJ databases">
        <authorList>
            <consortium name="Caenorhabditis brenneri Sequencing and Analysis Consortium"/>
            <person name="Wilson R.K."/>
        </authorList>
    </citation>
    <scope>NUCLEOTIDE SEQUENCE [LARGE SCALE GENOMIC DNA]</scope>
    <source>
        <strain evidence="3">PB2801</strain>
    </source>
</reference>
<name>G0PL58_CAEBE</name>
<dbReference type="AlphaFoldDB" id="G0PL58"/>
<dbReference type="InterPro" id="IPR056014">
    <property type="entry name" value="DUF7592"/>
</dbReference>
<gene>
    <name evidence="2" type="ORF">CAEBREN_19856</name>
</gene>
<dbReference type="EMBL" id="GL381013">
    <property type="protein sequence ID" value="EGT33990.1"/>
    <property type="molecule type" value="Genomic_DNA"/>
</dbReference>
<protein>
    <recommendedName>
        <fullName evidence="1">DUF7592 domain-containing protein</fullName>
    </recommendedName>
</protein>
<evidence type="ECO:0000313" key="3">
    <source>
        <dbReference type="Proteomes" id="UP000008068"/>
    </source>
</evidence>
<dbReference type="PANTHER" id="PTHR47155:SF3">
    <property type="entry name" value="CUB-LIKE DOMAIN-CONTAINING PROTEIN"/>
    <property type="match status" value="1"/>
</dbReference>
<dbReference type="Proteomes" id="UP000008068">
    <property type="component" value="Unassembled WGS sequence"/>
</dbReference>
<keyword evidence="3" id="KW-1185">Reference proteome</keyword>
<sequence>MPHVENVTLNAWQTAYGSSSHISLLAFPADPKNTYSLRSVMVFTGIDTTSSYVNNLYELHKKQHQWISQSNGCFVINVEARGVLDKLLVQSTQDLEGIKPYNELNCKPNSICTKKLNGKPGQVSGFVSIDPQTHTLTDIQMDSTFNLLETGDFSHSQYVISRTPSPFFVQYYGFQYANLLLHLEPHFGYLHISLYSNCSNQPISRKTNEYTGKLYNVSYNPNVSVQKLSYLVCFVHSNQRKAN</sequence>
<evidence type="ECO:0000259" key="1">
    <source>
        <dbReference type="Pfam" id="PF24512"/>
    </source>
</evidence>
<feature type="domain" description="DUF7592" evidence="1">
    <location>
        <begin position="20"/>
        <end position="75"/>
    </location>
</feature>
<accession>G0PL58</accession>
<dbReference type="Pfam" id="PF24512">
    <property type="entry name" value="DUF7592"/>
    <property type="match status" value="1"/>
</dbReference>
<dbReference type="PANTHER" id="PTHR47155">
    <property type="entry name" value="DOWNSTREAM OF DAF-16 (REGULATED BY DAF-16)-RELATED"/>
    <property type="match status" value="1"/>
</dbReference>
<dbReference type="InParanoid" id="G0PL58"/>
<organism evidence="3">
    <name type="scientific">Caenorhabditis brenneri</name>
    <name type="common">Nematode worm</name>
    <dbReference type="NCBI Taxonomy" id="135651"/>
    <lineage>
        <taxon>Eukaryota</taxon>
        <taxon>Metazoa</taxon>
        <taxon>Ecdysozoa</taxon>
        <taxon>Nematoda</taxon>
        <taxon>Chromadorea</taxon>
        <taxon>Rhabditida</taxon>
        <taxon>Rhabditina</taxon>
        <taxon>Rhabditomorpha</taxon>
        <taxon>Rhabditoidea</taxon>
        <taxon>Rhabditidae</taxon>
        <taxon>Peloderinae</taxon>
        <taxon>Caenorhabditis</taxon>
    </lineage>
</organism>